<proteinExistence type="predicted"/>
<evidence type="ECO:0000256" key="1">
    <source>
        <dbReference type="SAM" id="MobiDB-lite"/>
    </source>
</evidence>
<organism evidence="2">
    <name type="scientific">Tanacetum cinerariifolium</name>
    <name type="common">Dalmatian daisy</name>
    <name type="synonym">Chrysanthemum cinerariifolium</name>
    <dbReference type="NCBI Taxonomy" id="118510"/>
    <lineage>
        <taxon>Eukaryota</taxon>
        <taxon>Viridiplantae</taxon>
        <taxon>Streptophyta</taxon>
        <taxon>Embryophyta</taxon>
        <taxon>Tracheophyta</taxon>
        <taxon>Spermatophyta</taxon>
        <taxon>Magnoliopsida</taxon>
        <taxon>eudicotyledons</taxon>
        <taxon>Gunneridae</taxon>
        <taxon>Pentapetalae</taxon>
        <taxon>asterids</taxon>
        <taxon>campanulids</taxon>
        <taxon>Asterales</taxon>
        <taxon>Asteraceae</taxon>
        <taxon>Asteroideae</taxon>
        <taxon>Anthemideae</taxon>
        <taxon>Anthemidinae</taxon>
        <taxon>Tanacetum</taxon>
    </lineage>
</organism>
<protein>
    <recommendedName>
        <fullName evidence="3">Reverse transcriptase domain-containing protein</fullName>
    </recommendedName>
</protein>
<evidence type="ECO:0008006" key="3">
    <source>
        <dbReference type="Google" id="ProtNLM"/>
    </source>
</evidence>
<comment type="caution">
    <text evidence="2">The sequence shown here is derived from an EMBL/GenBank/DDBJ whole genome shotgun (WGS) entry which is preliminary data.</text>
</comment>
<feature type="compositionally biased region" description="Polar residues" evidence="1">
    <location>
        <begin position="52"/>
        <end position="67"/>
    </location>
</feature>
<reference evidence="2" key="1">
    <citation type="journal article" date="2019" name="Sci. Rep.">
        <title>Draft genome of Tanacetum cinerariifolium, the natural source of mosquito coil.</title>
        <authorList>
            <person name="Yamashiro T."/>
            <person name="Shiraishi A."/>
            <person name="Satake H."/>
            <person name="Nakayama K."/>
        </authorList>
    </citation>
    <scope>NUCLEOTIDE SEQUENCE</scope>
</reference>
<name>A0A699H1K7_TANCI</name>
<gene>
    <name evidence="2" type="ORF">Tci_280282</name>
</gene>
<accession>A0A699H1K7</accession>
<sequence length="201" mass="22133">MDELEQVKKEKEGLDSKLTGFNYASKDLDTLLGSQRTDKNKEGLPEFANDYSRPTPSIESNSSDLQNSTSLVSEHEESSSSIMAKPMIKFVKAADSPKVIKTNKVKTARKSFVKYTEMYRNTSKSPKVRVGSTLTGSGNSLEHFIALTVGKCTSRGITITSSGNVLEHFIPNGFLTPLPNGTRRHRFMLVTPSLLSVNTIL</sequence>
<dbReference type="EMBL" id="BKCJ010088604">
    <property type="protein sequence ID" value="GEX08307.1"/>
    <property type="molecule type" value="Genomic_DNA"/>
</dbReference>
<feature type="region of interest" description="Disordered" evidence="1">
    <location>
        <begin position="29"/>
        <end position="78"/>
    </location>
</feature>
<dbReference type="AlphaFoldDB" id="A0A699H1K7"/>
<evidence type="ECO:0000313" key="2">
    <source>
        <dbReference type="EMBL" id="GEX08307.1"/>
    </source>
</evidence>